<gene>
    <name evidence="7" type="ORF">BRENAR_LOCUS408</name>
</gene>
<evidence type="ECO:0000313" key="7">
    <source>
        <dbReference type="EMBL" id="VEU19671.1"/>
    </source>
</evidence>
<dbReference type="GO" id="GO:0071949">
    <property type="term" value="F:FAD binding"/>
    <property type="evidence" value="ECO:0007669"/>
    <property type="project" value="InterPro"/>
</dbReference>
<organism evidence="7 8">
    <name type="scientific">Brettanomyces naardenensis</name>
    <name type="common">Yeast</name>
    <dbReference type="NCBI Taxonomy" id="13370"/>
    <lineage>
        <taxon>Eukaryota</taxon>
        <taxon>Fungi</taxon>
        <taxon>Dikarya</taxon>
        <taxon>Ascomycota</taxon>
        <taxon>Saccharomycotina</taxon>
        <taxon>Pichiomycetes</taxon>
        <taxon>Pichiales</taxon>
        <taxon>Pichiaceae</taxon>
        <taxon>Brettanomyces</taxon>
    </lineage>
</organism>
<evidence type="ECO:0000313" key="8">
    <source>
        <dbReference type="Proteomes" id="UP000290900"/>
    </source>
</evidence>
<dbReference type="PIRSF" id="PIRSF000189">
    <property type="entry name" value="D-aa_oxidase"/>
    <property type="match status" value="1"/>
</dbReference>
<sequence length="389" mass="42559">MARIVTVGAGVIGLTTSLVLARKGHKVTIIAQHLPGDLSDFYASPYAGAFFVHLLPISNGEWIHELQDIASYYEILEIAEKDAASGVVERETEVYIPRMSLPVEEGYDGPWFKDLVRDYSVIPPAEYPEGSTKDDIAYAFKYTGFLINPVQYLHYLLGECLRSGVQVQRKTVETLTEAKTLFIEPTGSSKRGPTFGANPVLSKNGAVFGTADIVINCAGIAGSDLNTKDLGNKLPIKGQTLLVENNAEKIIVVEPMDQAHPTESLYILPRKGYGTLLTGTYLYGDNSLNFDPALTERIKARALRYAPELVNPSFMKNPPKLVEVKQFIGIRPGRKGGFNVSRDRIQGVDIIQNYGSGANGYQNSFGLAHKVSLLVDDVIFEKGGLTSKL</sequence>
<keyword evidence="3" id="KW-0285">Flavoprotein</keyword>
<dbReference type="InParanoid" id="A0A448YFI6"/>
<dbReference type="Gene3D" id="3.30.9.10">
    <property type="entry name" value="D-Amino Acid Oxidase, subunit A, domain 2"/>
    <property type="match status" value="1"/>
</dbReference>
<keyword evidence="5" id="KW-0560">Oxidoreductase</keyword>
<dbReference type="SUPFAM" id="SSF51971">
    <property type="entry name" value="Nucleotide-binding domain"/>
    <property type="match status" value="1"/>
</dbReference>
<comment type="similarity">
    <text evidence="2">Belongs to the DAMOX/DASOX family.</text>
</comment>
<name>A0A448YFI6_BRENA</name>
<dbReference type="Gene3D" id="3.40.50.720">
    <property type="entry name" value="NAD(P)-binding Rossmann-like Domain"/>
    <property type="match status" value="1"/>
</dbReference>
<keyword evidence="8" id="KW-1185">Reference proteome</keyword>
<dbReference type="GO" id="GO:0005737">
    <property type="term" value="C:cytoplasm"/>
    <property type="evidence" value="ECO:0007669"/>
    <property type="project" value="TreeGrafter"/>
</dbReference>
<accession>A0A448YFI6</accession>
<dbReference type="InterPro" id="IPR023209">
    <property type="entry name" value="DAO"/>
</dbReference>
<evidence type="ECO:0000259" key="6">
    <source>
        <dbReference type="Pfam" id="PF01266"/>
    </source>
</evidence>
<dbReference type="GO" id="GO:0003884">
    <property type="term" value="F:D-amino-acid oxidase activity"/>
    <property type="evidence" value="ECO:0007669"/>
    <property type="project" value="InterPro"/>
</dbReference>
<proteinExistence type="inferred from homology"/>
<dbReference type="InterPro" id="IPR006076">
    <property type="entry name" value="FAD-dep_OxRdtase"/>
</dbReference>
<protein>
    <submittedName>
        <fullName evidence="7">DEKNAAC100466</fullName>
    </submittedName>
</protein>
<reference evidence="7 8" key="1">
    <citation type="submission" date="2018-12" db="EMBL/GenBank/DDBJ databases">
        <authorList>
            <person name="Tiukova I."/>
            <person name="Dainat J."/>
        </authorList>
    </citation>
    <scope>NUCLEOTIDE SEQUENCE [LARGE SCALE GENOMIC DNA]</scope>
</reference>
<dbReference type="EMBL" id="CAACVR010000001">
    <property type="protein sequence ID" value="VEU19671.1"/>
    <property type="molecule type" value="Genomic_DNA"/>
</dbReference>
<evidence type="ECO:0000256" key="5">
    <source>
        <dbReference type="ARBA" id="ARBA00023002"/>
    </source>
</evidence>
<feature type="domain" description="FAD dependent oxidoreductase" evidence="6">
    <location>
        <begin position="4"/>
        <end position="371"/>
    </location>
</feature>
<evidence type="ECO:0000256" key="4">
    <source>
        <dbReference type="ARBA" id="ARBA00022827"/>
    </source>
</evidence>
<evidence type="ECO:0000256" key="3">
    <source>
        <dbReference type="ARBA" id="ARBA00022630"/>
    </source>
</evidence>
<dbReference type="PANTHER" id="PTHR11530">
    <property type="entry name" value="D-AMINO ACID OXIDASE"/>
    <property type="match status" value="1"/>
</dbReference>
<evidence type="ECO:0000256" key="2">
    <source>
        <dbReference type="ARBA" id="ARBA00006730"/>
    </source>
</evidence>
<dbReference type="STRING" id="13370.A0A448YFI6"/>
<dbReference type="Pfam" id="PF01266">
    <property type="entry name" value="DAO"/>
    <property type="match status" value="1"/>
</dbReference>
<evidence type="ECO:0000256" key="1">
    <source>
        <dbReference type="ARBA" id="ARBA00001974"/>
    </source>
</evidence>
<dbReference type="OrthoDB" id="409956at2759"/>
<comment type="cofactor">
    <cofactor evidence="1">
        <name>FAD</name>
        <dbReference type="ChEBI" id="CHEBI:57692"/>
    </cofactor>
</comment>
<dbReference type="AlphaFoldDB" id="A0A448YFI6"/>
<dbReference type="Proteomes" id="UP000290900">
    <property type="component" value="Unassembled WGS sequence"/>
</dbReference>
<keyword evidence="4" id="KW-0274">FAD</keyword>
<dbReference type="GO" id="GO:0019478">
    <property type="term" value="P:D-amino acid catabolic process"/>
    <property type="evidence" value="ECO:0007669"/>
    <property type="project" value="TreeGrafter"/>
</dbReference>
<dbReference type="PANTHER" id="PTHR11530:SF16">
    <property type="entry name" value="D-AMINO ACID OXIDASE (AFU_ORTHOLOGUE AFUA_5G11290)"/>
    <property type="match status" value="1"/>
</dbReference>